<dbReference type="GO" id="GO:0016020">
    <property type="term" value="C:membrane"/>
    <property type="evidence" value="ECO:0007669"/>
    <property type="project" value="TreeGrafter"/>
</dbReference>
<dbReference type="PROSITE" id="PS50191">
    <property type="entry name" value="CRAL_TRIO"/>
    <property type="match status" value="1"/>
</dbReference>
<keyword evidence="3" id="KW-1185">Reference proteome</keyword>
<dbReference type="STRING" id="299467.A0A443SFQ3"/>
<evidence type="ECO:0000313" key="3">
    <source>
        <dbReference type="Proteomes" id="UP000288716"/>
    </source>
</evidence>
<dbReference type="InterPro" id="IPR036865">
    <property type="entry name" value="CRAL-TRIO_dom_sf"/>
</dbReference>
<evidence type="ECO:0000259" key="1">
    <source>
        <dbReference type="PROSITE" id="PS50191"/>
    </source>
</evidence>
<feature type="domain" description="CRAL-TRIO" evidence="1">
    <location>
        <begin position="70"/>
        <end position="232"/>
    </location>
</feature>
<dbReference type="SMART" id="SM00516">
    <property type="entry name" value="SEC14"/>
    <property type="match status" value="1"/>
</dbReference>
<dbReference type="CDD" id="cd00170">
    <property type="entry name" value="SEC14"/>
    <property type="match status" value="1"/>
</dbReference>
<name>A0A443SFQ3_9ACAR</name>
<dbReference type="InterPro" id="IPR011074">
    <property type="entry name" value="CRAL/TRIO_N_dom"/>
</dbReference>
<dbReference type="Proteomes" id="UP000288716">
    <property type="component" value="Unassembled WGS sequence"/>
</dbReference>
<dbReference type="Gene3D" id="3.40.525.10">
    <property type="entry name" value="CRAL-TRIO lipid binding domain"/>
    <property type="match status" value="1"/>
</dbReference>
<dbReference type="PANTHER" id="PTHR10174">
    <property type="entry name" value="ALPHA-TOCOPHEROL TRANSFER PROTEIN-RELATED"/>
    <property type="match status" value="1"/>
</dbReference>
<evidence type="ECO:0000313" key="2">
    <source>
        <dbReference type="EMBL" id="RWS26340.1"/>
    </source>
</evidence>
<accession>A0A443SFQ3</accession>
<protein>
    <submittedName>
        <fullName evidence="2">Alpha-tocopherol transfer protein-like protein</fullName>
    </submittedName>
</protein>
<dbReference type="GO" id="GO:1902936">
    <property type="term" value="F:phosphatidylinositol bisphosphate binding"/>
    <property type="evidence" value="ECO:0007669"/>
    <property type="project" value="TreeGrafter"/>
</dbReference>
<dbReference type="EMBL" id="NCKV01002848">
    <property type="protein sequence ID" value="RWS26340.1"/>
    <property type="molecule type" value="Genomic_DNA"/>
</dbReference>
<dbReference type="InterPro" id="IPR036273">
    <property type="entry name" value="CRAL/TRIO_N_dom_sf"/>
</dbReference>
<dbReference type="InterPro" id="IPR001251">
    <property type="entry name" value="CRAL-TRIO_dom"/>
</dbReference>
<dbReference type="VEuPathDB" id="VectorBase:LDEU005700"/>
<reference evidence="2 3" key="1">
    <citation type="journal article" date="2018" name="Gigascience">
        <title>Genomes of trombidid mites reveal novel predicted allergens and laterally-transferred genes associated with secondary metabolism.</title>
        <authorList>
            <person name="Dong X."/>
            <person name="Chaisiri K."/>
            <person name="Xia D."/>
            <person name="Armstrong S.D."/>
            <person name="Fang Y."/>
            <person name="Donnelly M.J."/>
            <person name="Kadowaki T."/>
            <person name="McGarry J.W."/>
            <person name="Darby A.C."/>
            <person name="Makepeace B.L."/>
        </authorList>
    </citation>
    <scope>NUCLEOTIDE SEQUENCE [LARGE SCALE GENOMIC DNA]</scope>
    <source>
        <strain evidence="2">UoL-UT</strain>
    </source>
</reference>
<dbReference type="SUPFAM" id="SSF46938">
    <property type="entry name" value="CRAL/TRIO N-terminal domain"/>
    <property type="match status" value="1"/>
</dbReference>
<dbReference type="PANTHER" id="PTHR10174:SF208">
    <property type="entry name" value="CRAL-TRIO DOMAIN-CONTAINING PROTEIN DDB_G0278031"/>
    <property type="match status" value="1"/>
</dbReference>
<dbReference type="SMART" id="SM01100">
    <property type="entry name" value="CRAL_TRIO_N"/>
    <property type="match status" value="1"/>
</dbReference>
<dbReference type="PRINTS" id="PR00180">
    <property type="entry name" value="CRETINALDHBP"/>
</dbReference>
<gene>
    <name evidence="2" type="ORF">B4U80_13766</name>
</gene>
<sequence>MNPETESVRLREFRAFLDTKEEKVNNNREDCFLLKFLRANDYCVQRSAEQLRRYEWTREENDDLFLFSDQLKCVFDSDTITVSKQRTSKGELVLITRPGLWNASVFSFRQLMRASCVALQMEINDENTQRNGIVNIVDCSQFNWRHLMHFGPLQAKLFADLIDQILPVKYNAIHLVNESRFARFAFNLIKSFLSTKLREKLHFHSNRIEKLHQLVDIAALPHEFGGKSDVYSSDDYYQKMLVM</sequence>
<dbReference type="Gene3D" id="1.10.8.20">
    <property type="entry name" value="N-terminal domain of phosphatidylinositol transfer protein sec14p"/>
    <property type="match status" value="1"/>
</dbReference>
<dbReference type="AlphaFoldDB" id="A0A443SFQ3"/>
<dbReference type="SUPFAM" id="SSF52087">
    <property type="entry name" value="CRAL/TRIO domain"/>
    <property type="match status" value="1"/>
</dbReference>
<proteinExistence type="predicted"/>
<dbReference type="Pfam" id="PF00650">
    <property type="entry name" value="CRAL_TRIO"/>
    <property type="match status" value="1"/>
</dbReference>
<dbReference type="OrthoDB" id="16405at2759"/>
<comment type="caution">
    <text evidence="2">The sequence shown here is derived from an EMBL/GenBank/DDBJ whole genome shotgun (WGS) entry which is preliminary data.</text>
</comment>
<dbReference type="Gene3D" id="1.20.5.1200">
    <property type="entry name" value="Alpha-tocopherol transfer"/>
    <property type="match status" value="1"/>
</dbReference>
<organism evidence="2 3">
    <name type="scientific">Leptotrombidium deliense</name>
    <dbReference type="NCBI Taxonomy" id="299467"/>
    <lineage>
        <taxon>Eukaryota</taxon>
        <taxon>Metazoa</taxon>
        <taxon>Ecdysozoa</taxon>
        <taxon>Arthropoda</taxon>
        <taxon>Chelicerata</taxon>
        <taxon>Arachnida</taxon>
        <taxon>Acari</taxon>
        <taxon>Acariformes</taxon>
        <taxon>Trombidiformes</taxon>
        <taxon>Prostigmata</taxon>
        <taxon>Anystina</taxon>
        <taxon>Parasitengona</taxon>
        <taxon>Trombiculoidea</taxon>
        <taxon>Trombiculidae</taxon>
        <taxon>Leptotrombidium</taxon>
    </lineage>
</organism>